<organism evidence="1">
    <name type="scientific">Tanacetum cinerariifolium</name>
    <name type="common">Dalmatian daisy</name>
    <name type="synonym">Chrysanthemum cinerariifolium</name>
    <dbReference type="NCBI Taxonomy" id="118510"/>
    <lineage>
        <taxon>Eukaryota</taxon>
        <taxon>Viridiplantae</taxon>
        <taxon>Streptophyta</taxon>
        <taxon>Embryophyta</taxon>
        <taxon>Tracheophyta</taxon>
        <taxon>Spermatophyta</taxon>
        <taxon>Magnoliopsida</taxon>
        <taxon>eudicotyledons</taxon>
        <taxon>Gunneridae</taxon>
        <taxon>Pentapetalae</taxon>
        <taxon>asterids</taxon>
        <taxon>campanulids</taxon>
        <taxon>Asterales</taxon>
        <taxon>Asteraceae</taxon>
        <taxon>Asteroideae</taxon>
        <taxon>Anthemideae</taxon>
        <taxon>Anthemidinae</taxon>
        <taxon>Tanacetum</taxon>
    </lineage>
</organism>
<evidence type="ECO:0000313" key="1">
    <source>
        <dbReference type="EMBL" id="GEU49711.1"/>
    </source>
</evidence>
<dbReference type="EMBL" id="BKCJ010002604">
    <property type="protein sequence ID" value="GEU49711.1"/>
    <property type="molecule type" value="Genomic_DNA"/>
</dbReference>
<sequence>MMHVPLAIRMETLPGSVETRGESSTAAASERMPYCDMGCLPFSQANALEASDERHTIAQDSSFISGHKKEQVVLDFESSSVLMSLVDGSESYTEFITQKKRHSGVQKRYGKRRTTSRRILVLLAVTDDIGSSNASSRGKISHGFSFLPQAEGKLPP</sequence>
<name>A0A6L2KJQ1_TANCI</name>
<dbReference type="AlphaFoldDB" id="A0A6L2KJQ1"/>
<protein>
    <submittedName>
        <fullName evidence="1">Uncharacterized protein</fullName>
    </submittedName>
</protein>
<reference evidence="1" key="1">
    <citation type="journal article" date="2019" name="Sci. Rep.">
        <title>Draft genome of Tanacetum cinerariifolium, the natural source of mosquito coil.</title>
        <authorList>
            <person name="Yamashiro T."/>
            <person name="Shiraishi A."/>
            <person name="Satake H."/>
            <person name="Nakayama K."/>
        </authorList>
    </citation>
    <scope>NUCLEOTIDE SEQUENCE</scope>
</reference>
<accession>A0A6L2KJQ1</accession>
<comment type="caution">
    <text evidence="1">The sequence shown here is derived from an EMBL/GenBank/DDBJ whole genome shotgun (WGS) entry which is preliminary data.</text>
</comment>
<gene>
    <name evidence="1" type="ORF">Tci_021689</name>
</gene>
<proteinExistence type="predicted"/>